<organism evidence="1 2">
    <name type="scientific">Mastigocoleus testarum BC008</name>
    <dbReference type="NCBI Taxonomy" id="371196"/>
    <lineage>
        <taxon>Bacteria</taxon>
        <taxon>Bacillati</taxon>
        <taxon>Cyanobacteriota</taxon>
        <taxon>Cyanophyceae</taxon>
        <taxon>Nostocales</taxon>
        <taxon>Hapalosiphonaceae</taxon>
        <taxon>Mastigocoleus</taxon>
    </lineage>
</organism>
<dbReference type="SUPFAM" id="SSF102588">
    <property type="entry name" value="LmbE-like"/>
    <property type="match status" value="1"/>
</dbReference>
<keyword evidence="2" id="KW-1185">Reference proteome</keyword>
<dbReference type="Proteomes" id="UP000053372">
    <property type="component" value="Unassembled WGS sequence"/>
</dbReference>
<evidence type="ECO:0000313" key="2">
    <source>
        <dbReference type="Proteomes" id="UP000053372"/>
    </source>
</evidence>
<evidence type="ECO:0008006" key="3">
    <source>
        <dbReference type="Google" id="ProtNLM"/>
    </source>
</evidence>
<dbReference type="OrthoDB" id="9790023at2"/>
<reference evidence="1 2" key="1">
    <citation type="journal article" date="2015" name="Genome Announc.">
        <title>Draft Genome of the Euendolithic (true boring) Cyanobacterium Mastigocoleus testarum strain BC008.</title>
        <authorList>
            <person name="Guida B.S."/>
            <person name="Garcia-Pichel F."/>
        </authorList>
    </citation>
    <scope>NUCLEOTIDE SEQUENCE [LARGE SCALE GENOMIC DNA]</scope>
    <source>
        <strain evidence="1 2">BC008</strain>
    </source>
</reference>
<dbReference type="RefSeq" id="WP_027842729.1">
    <property type="nucleotide sequence ID" value="NZ_LMTZ01000135.1"/>
</dbReference>
<dbReference type="PANTHER" id="PTHR12993:SF11">
    <property type="entry name" value="N-ACETYLGLUCOSAMINYL-PHOSPHATIDYLINOSITOL DE-N-ACETYLASE"/>
    <property type="match status" value="1"/>
</dbReference>
<dbReference type="Gene3D" id="3.40.50.10320">
    <property type="entry name" value="LmbE-like"/>
    <property type="match status" value="1"/>
</dbReference>
<dbReference type="AlphaFoldDB" id="A0A0V7ZGA6"/>
<evidence type="ECO:0000313" key="1">
    <source>
        <dbReference type="EMBL" id="KST63642.1"/>
    </source>
</evidence>
<comment type="caution">
    <text evidence="1">The sequence shown here is derived from an EMBL/GenBank/DDBJ whole genome shotgun (WGS) entry which is preliminary data.</text>
</comment>
<dbReference type="GO" id="GO:0016811">
    <property type="term" value="F:hydrolase activity, acting on carbon-nitrogen (but not peptide) bonds, in linear amides"/>
    <property type="evidence" value="ECO:0007669"/>
    <property type="project" value="TreeGrafter"/>
</dbReference>
<proteinExistence type="predicted"/>
<dbReference type="PANTHER" id="PTHR12993">
    <property type="entry name" value="N-ACETYLGLUCOSAMINYL-PHOSPHATIDYLINOSITOL DE-N-ACETYLASE-RELATED"/>
    <property type="match status" value="1"/>
</dbReference>
<dbReference type="InterPro" id="IPR003737">
    <property type="entry name" value="GlcNAc_PI_deacetylase-related"/>
</dbReference>
<dbReference type="Pfam" id="PF02585">
    <property type="entry name" value="PIG-L"/>
    <property type="match status" value="1"/>
</dbReference>
<sequence>MSKQILVIAAHPDDEILGIGGTIARHISQGDQIVIAFIADSGTARYKNDTIDFVKGCAIKAINQIGIAETNIKFAGFADQVLDTLPILKITQWIERVVQEVKPQIIYTHHRGDINKDHQIVHEATLTAARPYSTSFIERILCYETPSATEWAGPYLENNFIPNVYMDITAYLENKLIAMSAYTTELRPFPHPRSLESLRIRASYWGSIIGVAAAEPFMLVREIQR</sequence>
<dbReference type="InterPro" id="IPR024078">
    <property type="entry name" value="LmbE-like_dom_sf"/>
</dbReference>
<name>A0A0V7ZGA6_9CYAN</name>
<accession>A0A0V7ZGA6</accession>
<dbReference type="EMBL" id="LMTZ01000135">
    <property type="protein sequence ID" value="KST63642.1"/>
    <property type="molecule type" value="Genomic_DNA"/>
</dbReference>
<protein>
    <recommendedName>
        <fullName evidence="3">GlcNAc-PI de-N-acetylase</fullName>
    </recommendedName>
</protein>
<gene>
    <name evidence="1" type="ORF">BC008_14370</name>
</gene>